<sequence>MTISTSPSDALEVITLSVEDGLAAEAGGATRLEVVRDIRADGLTPDVRVVEALLERVGIPLRVMIRPRNTFLVGDDTHRDEIADDAALFADLPVDVVTGYVRAAADGSAEIDEAALALVAERVPRARITVHRAIERISGDPTAALRRCPAVDRVLSGGGAGAWASRAGALVRLQAAIVPVRVIVGGGVSMEGIDVLAPCSSLRELHVGRLARTGESYGAPVDARIVATLRDRWLSRGR</sequence>
<evidence type="ECO:0000313" key="3">
    <source>
        <dbReference type="EMBL" id="AMY11055.1"/>
    </source>
</evidence>
<dbReference type="KEGG" id="abac:LuPra_04300"/>
<comment type="similarity">
    <text evidence="1">Belongs to the CutC family.</text>
</comment>
<dbReference type="PANTHER" id="PTHR12598:SF0">
    <property type="entry name" value="COPPER HOMEOSTASIS PROTEIN CUTC HOMOLOG"/>
    <property type="match status" value="1"/>
</dbReference>
<dbReference type="InterPro" id="IPR036822">
    <property type="entry name" value="CutC-like_dom_sf"/>
</dbReference>
<dbReference type="SUPFAM" id="SSF110395">
    <property type="entry name" value="CutC-like"/>
    <property type="match status" value="1"/>
</dbReference>
<dbReference type="AlphaFoldDB" id="A0A143PR25"/>
<dbReference type="RefSeq" id="WP_110172640.1">
    <property type="nucleotide sequence ID" value="NZ_CP015136.1"/>
</dbReference>
<keyword evidence="4" id="KW-1185">Reference proteome</keyword>
<evidence type="ECO:0000313" key="4">
    <source>
        <dbReference type="Proteomes" id="UP000076079"/>
    </source>
</evidence>
<proteinExistence type="inferred from homology"/>
<dbReference type="STRING" id="1855912.LuPra_04300"/>
<dbReference type="Pfam" id="PF03932">
    <property type="entry name" value="CutC"/>
    <property type="match status" value="1"/>
</dbReference>
<organism evidence="3 4">
    <name type="scientific">Luteitalea pratensis</name>
    <dbReference type="NCBI Taxonomy" id="1855912"/>
    <lineage>
        <taxon>Bacteria</taxon>
        <taxon>Pseudomonadati</taxon>
        <taxon>Acidobacteriota</taxon>
        <taxon>Vicinamibacteria</taxon>
        <taxon>Vicinamibacterales</taxon>
        <taxon>Vicinamibacteraceae</taxon>
        <taxon>Luteitalea</taxon>
    </lineage>
</organism>
<accession>A0A143PR25</accession>
<dbReference type="Gene3D" id="3.20.20.380">
    <property type="entry name" value="Copper homeostasis (CutC) domain"/>
    <property type="match status" value="1"/>
</dbReference>
<dbReference type="PANTHER" id="PTHR12598">
    <property type="entry name" value="COPPER HOMEOSTASIS PROTEIN CUTC"/>
    <property type="match status" value="1"/>
</dbReference>
<reference evidence="3 4" key="1">
    <citation type="journal article" date="2016" name="Genome Announc.">
        <title>First Complete Genome Sequence of a Subdivision 6 Acidobacterium Strain.</title>
        <authorList>
            <person name="Huang S."/>
            <person name="Vieira S."/>
            <person name="Bunk B."/>
            <person name="Riedel T."/>
            <person name="Sproer C."/>
            <person name="Overmann J."/>
        </authorList>
    </citation>
    <scope>NUCLEOTIDE SEQUENCE [LARGE SCALE GENOMIC DNA]</scope>
    <source>
        <strain evidence="4">DSM 100886 HEG_-6_39</strain>
    </source>
</reference>
<dbReference type="Proteomes" id="UP000076079">
    <property type="component" value="Chromosome"/>
</dbReference>
<reference evidence="4" key="2">
    <citation type="submission" date="2016-04" db="EMBL/GenBank/DDBJ databases">
        <title>First Complete Genome Sequence of a Subdivision 6 Acidobacterium.</title>
        <authorList>
            <person name="Huang S."/>
            <person name="Vieira S."/>
            <person name="Bunk B."/>
            <person name="Riedel T."/>
            <person name="Sproeer C."/>
            <person name="Overmann J."/>
        </authorList>
    </citation>
    <scope>NUCLEOTIDE SEQUENCE [LARGE SCALE GENOMIC DNA]</scope>
    <source>
        <strain evidence="4">DSM 100886 HEG_-6_39</strain>
    </source>
</reference>
<gene>
    <name evidence="3" type="primary">cutC</name>
    <name evidence="3" type="ORF">LuPra_04300</name>
</gene>
<dbReference type="GO" id="GO:0005507">
    <property type="term" value="F:copper ion binding"/>
    <property type="evidence" value="ECO:0007669"/>
    <property type="project" value="TreeGrafter"/>
</dbReference>
<evidence type="ECO:0000256" key="1">
    <source>
        <dbReference type="ARBA" id="ARBA00007768"/>
    </source>
</evidence>
<name>A0A143PR25_LUTPR</name>
<dbReference type="EMBL" id="CP015136">
    <property type="protein sequence ID" value="AMY11055.1"/>
    <property type="molecule type" value="Genomic_DNA"/>
</dbReference>
<protein>
    <recommendedName>
        <fullName evidence="2">Copper homeostasis protein cutC homolog</fullName>
    </recommendedName>
</protein>
<dbReference type="InterPro" id="IPR005627">
    <property type="entry name" value="CutC-like"/>
</dbReference>
<evidence type="ECO:0000256" key="2">
    <source>
        <dbReference type="ARBA" id="ARBA00019014"/>
    </source>
</evidence>
<dbReference type="OrthoDB" id="9815677at2"/>